<dbReference type="PROSITE" id="PS51354">
    <property type="entry name" value="GLUTAREDOXIN_2"/>
    <property type="match status" value="1"/>
</dbReference>
<keyword evidence="5" id="KW-0676">Redox-active center</keyword>
<evidence type="ECO:0000256" key="1">
    <source>
        <dbReference type="ARBA" id="ARBA00022714"/>
    </source>
</evidence>
<keyword evidence="2" id="KW-0479">Metal-binding</keyword>
<reference evidence="8" key="1">
    <citation type="journal article" date="2023" name="Commun. Biol.">
        <title>Genome analysis of Parmales, the sister group of diatoms, reveals the evolutionary specialization of diatoms from phago-mixotrophs to photoautotrophs.</title>
        <authorList>
            <person name="Ban H."/>
            <person name="Sato S."/>
            <person name="Yoshikawa S."/>
            <person name="Yamada K."/>
            <person name="Nakamura Y."/>
            <person name="Ichinomiya M."/>
            <person name="Sato N."/>
            <person name="Blanc-Mathieu R."/>
            <person name="Endo H."/>
            <person name="Kuwata A."/>
            <person name="Ogata H."/>
        </authorList>
    </citation>
    <scope>NUCLEOTIDE SEQUENCE [LARGE SCALE GENOMIC DNA]</scope>
    <source>
        <strain evidence="8">NIES 3700</strain>
    </source>
</reference>
<evidence type="ECO:0000313" key="7">
    <source>
        <dbReference type="EMBL" id="GMH64555.1"/>
    </source>
</evidence>
<dbReference type="InterPro" id="IPR002109">
    <property type="entry name" value="Glutaredoxin"/>
</dbReference>
<accession>A0A9W7AB21</accession>
<keyword evidence="4" id="KW-0411">Iron-sulfur</keyword>
<protein>
    <recommendedName>
        <fullName evidence="6">Glutaredoxin domain-containing protein</fullName>
    </recommendedName>
</protein>
<evidence type="ECO:0000256" key="3">
    <source>
        <dbReference type="ARBA" id="ARBA00023004"/>
    </source>
</evidence>
<dbReference type="NCBIfam" id="TIGR00365">
    <property type="entry name" value="Grx4 family monothiol glutaredoxin"/>
    <property type="match status" value="1"/>
</dbReference>
<dbReference type="PANTHER" id="PTHR10293">
    <property type="entry name" value="GLUTAREDOXIN FAMILY MEMBER"/>
    <property type="match status" value="1"/>
</dbReference>
<dbReference type="GO" id="GO:0046872">
    <property type="term" value="F:metal ion binding"/>
    <property type="evidence" value="ECO:0007669"/>
    <property type="project" value="UniProtKB-KW"/>
</dbReference>
<dbReference type="GO" id="GO:0005759">
    <property type="term" value="C:mitochondrial matrix"/>
    <property type="evidence" value="ECO:0007669"/>
    <property type="project" value="TreeGrafter"/>
</dbReference>
<feature type="domain" description="Glutaredoxin" evidence="6">
    <location>
        <begin position="81"/>
        <end position="145"/>
    </location>
</feature>
<dbReference type="PANTHER" id="PTHR10293:SF16">
    <property type="entry name" value="GLUTAREDOXIN-RELATED PROTEIN 5, MITOCHONDRIAL"/>
    <property type="match status" value="1"/>
</dbReference>
<evidence type="ECO:0000256" key="5">
    <source>
        <dbReference type="ARBA" id="ARBA00023284"/>
    </source>
</evidence>
<dbReference type="CDD" id="cd03028">
    <property type="entry name" value="GRX_PICOT_like"/>
    <property type="match status" value="1"/>
</dbReference>
<evidence type="ECO:0000313" key="8">
    <source>
        <dbReference type="Proteomes" id="UP001165122"/>
    </source>
</evidence>
<evidence type="ECO:0000256" key="4">
    <source>
        <dbReference type="ARBA" id="ARBA00023014"/>
    </source>
</evidence>
<keyword evidence="8" id="KW-1185">Reference proteome</keyword>
<evidence type="ECO:0000259" key="6">
    <source>
        <dbReference type="Pfam" id="PF00462"/>
    </source>
</evidence>
<dbReference type="Pfam" id="PF00462">
    <property type="entry name" value="Glutaredoxin"/>
    <property type="match status" value="1"/>
</dbReference>
<organism evidence="7 8">
    <name type="scientific">Triparma laevis f. longispina</name>
    <dbReference type="NCBI Taxonomy" id="1714387"/>
    <lineage>
        <taxon>Eukaryota</taxon>
        <taxon>Sar</taxon>
        <taxon>Stramenopiles</taxon>
        <taxon>Ochrophyta</taxon>
        <taxon>Bolidophyceae</taxon>
        <taxon>Parmales</taxon>
        <taxon>Triparmaceae</taxon>
        <taxon>Triparma</taxon>
    </lineage>
</organism>
<proteinExistence type="predicted"/>
<gene>
    <name evidence="7" type="ORF">TrLO_g13471</name>
</gene>
<dbReference type="InterPro" id="IPR033658">
    <property type="entry name" value="GRX_PICOT-like"/>
</dbReference>
<dbReference type="SUPFAM" id="SSF52833">
    <property type="entry name" value="Thioredoxin-like"/>
    <property type="match status" value="1"/>
</dbReference>
<dbReference type="InterPro" id="IPR004480">
    <property type="entry name" value="Monothiol_GRX-rel"/>
</dbReference>
<dbReference type="OrthoDB" id="415696at2759"/>
<dbReference type="AlphaFoldDB" id="A0A9W7AB21"/>
<dbReference type="FunFam" id="3.40.30.10:FF:000005">
    <property type="entry name" value="Glutaredoxin 5"/>
    <property type="match status" value="1"/>
</dbReference>
<dbReference type="Proteomes" id="UP001165122">
    <property type="component" value="Unassembled WGS sequence"/>
</dbReference>
<dbReference type="GO" id="GO:0051537">
    <property type="term" value="F:2 iron, 2 sulfur cluster binding"/>
    <property type="evidence" value="ECO:0007669"/>
    <property type="project" value="UniProtKB-KW"/>
</dbReference>
<dbReference type="Gene3D" id="3.40.30.10">
    <property type="entry name" value="Glutaredoxin"/>
    <property type="match status" value="1"/>
</dbReference>
<keyword evidence="3" id="KW-0408">Iron</keyword>
<sequence>MTKYLAEICPKCSPQISRNKMLHTARFALGRTACSGLIRPSLSRAFSDDSHGDFGAVKKEAPEGKDAVHAMIQQHVTDNKIMLYMKGSPSAPQCGFSAKVIGILKNHNVPFSSVNVLEYGEIREGIKSFSDWPTIPQLYVDGEFVGGCDIVTQMEDEGELAGLLKE</sequence>
<dbReference type="InterPro" id="IPR036249">
    <property type="entry name" value="Thioredoxin-like_sf"/>
</dbReference>
<comment type="caution">
    <text evidence="7">The sequence shown here is derived from an EMBL/GenBank/DDBJ whole genome shotgun (WGS) entry which is preliminary data.</text>
</comment>
<dbReference type="EMBL" id="BRXW01000543">
    <property type="protein sequence ID" value="GMH64555.1"/>
    <property type="molecule type" value="Genomic_DNA"/>
</dbReference>
<evidence type="ECO:0000256" key="2">
    <source>
        <dbReference type="ARBA" id="ARBA00022723"/>
    </source>
</evidence>
<keyword evidence="1" id="KW-0001">2Fe-2S</keyword>
<name>A0A9W7AB21_9STRA</name>